<feature type="compositionally biased region" description="Basic residues" evidence="1">
    <location>
        <begin position="1"/>
        <end position="11"/>
    </location>
</feature>
<name>U4TVK5_9LACO</name>
<reference evidence="3" key="1">
    <citation type="journal article" date="2013" name="Genome Announc.">
        <title>Whole-Genome Sequencing of Lactobacillus shenzhenensis Strain LY-73T.</title>
        <authorList>
            <person name="Lin Z."/>
            <person name="Liu Z."/>
            <person name="Yang R."/>
            <person name="Zou Y."/>
            <person name="Wan D."/>
            <person name="Chen J."/>
            <person name="Guo M."/>
            <person name="Zhao J."/>
            <person name="Fang C."/>
            <person name="Yang R."/>
            <person name="Liu F."/>
        </authorList>
    </citation>
    <scope>NUCLEOTIDE SEQUENCE [LARGE SCALE GENOMIC DNA]</scope>
    <source>
        <strain evidence="3">LY-73</strain>
    </source>
</reference>
<sequence length="49" mass="5714">MPRYLQVHKKPQTPADHGSLRLEQQTMMTRPRKKDTVIPLIRGKTGLPY</sequence>
<dbReference type="Proteomes" id="UP000030647">
    <property type="component" value="Unassembled WGS sequence"/>
</dbReference>
<accession>U4TVK5</accession>
<dbReference type="EMBL" id="KI271584">
    <property type="protein sequence ID" value="ERL65868.1"/>
    <property type="molecule type" value="Genomic_DNA"/>
</dbReference>
<gene>
    <name evidence="2" type="ORF">L248_1944</name>
</gene>
<evidence type="ECO:0000256" key="1">
    <source>
        <dbReference type="SAM" id="MobiDB-lite"/>
    </source>
</evidence>
<organism evidence="2 3">
    <name type="scientific">Schleiferilactobacillus shenzhenensis LY-73</name>
    <dbReference type="NCBI Taxonomy" id="1231336"/>
    <lineage>
        <taxon>Bacteria</taxon>
        <taxon>Bacillati</taxon>
        <taxon>Bacillota</taxon>
        <taxon>Bacilli</taxon>
        <taxon>Lactobacillales</taxon>
        <taxon>Lactobacillaceae</taxon>
        <taxon>Schleiferilactobacillus</taxon>
    </lineage>
</organism>
<proteinExistence type="predicted"/>
<dbReference type="STRING" id="1231336.L248_1944"/>
<dbReference type="AlphaFoldDB" id="U4TVK5"/>
<keyword evidence="3" id="KW-1185">Reference proteome</keyword>
<feature type="region of interest" description="Disordered" evidence="1">
    <location>
        <begin position="1"/>
        <end position="23"/>
    </location>
</feature>
<dbReference type="HOGENOM" id="CLU_3137138_0_0_9"/>
<evidence type="ECO:0000313" key="2">
    <source>
        <dbReference type="EMBL" id="ERL65868.1"/>
    </source>
</evidence>
<protein>
    <submittedName>
        <fullName evidence="2">Uncharacterized protein</fullName>
    </submittedName>
</protein>
<evidence type="ECO:0000313" key="3">
    <source>
        <dbReference type="Proteomes" id="UP000030647"/>
    </source>
</evidence>